<dbReference type="OrthoDB" id="9796011at2"/>
<reference evidence="25 26" key="1">
    <citation type="submission" date="2019-03" db="EMBL/GenBank/DDBJ databases">
        <title>Above-ground endophytic microbial communities from plants in different locations in the United States.</title>
        <authorList>
            <person name="Frank C."/>
        </authorList>
    </citation>
    <scope>NUCLEOTIDE SEQUENCE [LARGE SCALE GENOMIC DNA]</scope>
    <source>
        <strain evidence="25 26">LP_13_YM</strain>
    </source>
</reference>
<proteinExistence type="inferred from homology"/>
<feature type="transmembrane region" description="Helical" evidence="24">
    <location>
        <begin position="35"/>
        <end position="52"/>
    </location>
</feature>
<keyword evidence="26" id="KW-1185">Reference proteome</keyword>
<keyword evidence="5" id="KW-1003">Cell membrane</keyword>
<dbReference type="AlphaFoldDB" id="A0A4R3YRD1"/>
<dbReference type="PANTHER" id="PTHR34299:SF1">
    <property type="entry name" value="DIACYLGLYCEROL KINASE"/>
    <property type="match status" value="1"/>
</dbReference>
<evidence type="ECO:0000256" key="6">
    <source>
        <dbReference type="ARBA" id="ARBA00022516"/>
    </source>
</evidence>
<evidence type="ECO:0000256" key="8">
    <source>
        <dbReference type="ARBA" id="ARBA00022679"/>
    </source>
</evidence>
<keyword evidence="15 24" id="KW-1133">Transmembrane helix</keyword>
<dbReference type="InterPro" id="IPR036945">
    <property type="entry name" value="DAGK_sf"/>
</dbReference>
<evidence type="ECO:0000313" key="26">
    <source>
        <dbReference type="Proteomes" id="UP000295645"/>
    </source>
</evidence>
<feature type="binding site" evidence="22">
    <location>
        <begin position="87"/>
        <end position="89"/>
    </location>
    <ligand>
        <name>ATP</name>
        <dbReference type="ChEBI" id="CHEBI:30616"/>
    </ligand>
</feature>
<feature type="binding site" evidence="22">
    <location>
        <position position="30"/>
    </location>
    <ligand>
        <name>ATP</name>
        <dbReference type="ChEBI" id="CHEBI:30616"/>
    </ligand>
</feature>
<comment type="subcellular location">
    <subcellularLocation>
        <location evidence="1 24">Cell inner membrane</location>
        <topology evidence="1 24">Multi-pass membrane protein</topology>
    </subcellularLocation>
</comment>
<evidence type="ECO:0000256" key="7">
    <source>
        <dbReference type="ARBA" id="ARBA00022519"/>
    </source>
</evidence>
<dbReference type="GO" id="GO:0004143">
    <property type="term" value="F:ATP-dependent diacylglycerol kinase activity"/>
    <property type="evidence" value="ECO:0007669"/>
    <property type="project" value="UniProtKB-EC"/>
</dbReference>
<evidence type="ECO:0000256" key="10">
    <source>
        <dbReference type="ARBA" id="ARBA00022723"/>
    </source>
</evidence>
<dbReference type="InterPro" id="IPR000829">
    <property type="entry name" value="DAGK"/>
</dbReference>
<evidence type="ECO:0000256" key="22">
    <source>
        <dbReference type="PIRSR" id="PIRSR600829-3"/>
    </source>
</evidence>
<keyword evidence="16 24" id="KW-0443">Lipid metabolism</keyword>
<gene>
    <name evidence="25" type="ORF">EC912_103474</name>
</gene>
<keyword evidence="6" id="KW-0444">Lipid biosynthesis</keyword>
<evidence type="ECO:0000256" key="15">
    <source>
        <dbReference type="ARBA" id="ARBA00022989"/>
    </source>
</evidence>
<dbReference type="Proteomes" id="UP000295645">
    <property type="component" value="Unassembled WGS sequence"/>
</dbReference>
<feature type="binding site" evidence="21">
    <location>
        <position position="71"/>
    </location>
    <ligand>
        <name>substrate</name>
    </ligand>
</feature>
<dbReference type="PANTHER" id="PTHR34299">
    <property type="entry name" value="DIACYLGLYCEROL KINASE"/>
    <property type="match status" value="1"/>
</dbReference>
<comment type="function">
    <text evidence="24">Catalyzes the ATP-dependent phosphorylation of sn-l,2-diacylglycerol (DAG) to phosphatidic acid. Involved in the recycling of diacylglycerol produced as a by-product during membrane-derived oligosaccharide (MDO) biosynthesis.</text>
</comment>
<sequence length="123" mass="13454">MASTEGRGPRQIFAAFQWSMKGLAACFRHEASFRLEVWIAVVVVPLGLWLGNGGVEKVLLILFPMLVLSAELLNSAIEAVVDKVSPEFHELAGRAKDMGSAAVFILLTMVAVTWALILGPRWF</sequence>
<dbReference type="InterPro" id="IPR033718">
    <property type="entry name" value="DAGK_prok"/>
</dbReference>
<keyword evidence="7 24" id="KW-0997">Cell inner membrane</keyword>
<feature type="binding site" evidence="21">
    <location>
        <position position="100"/>
    </location>
    <ligand>
        <name>substrate</name>
    </ligand>
</feature>
<dbReference type="GO" id="GO:0005886">
    <property type="term" value="C:plasma membrane"/>
    <property type="evidence" value="ECO:0007669"/>
    <property type="project" value="UniProtKB-SubCell"/>
</dbReference>
<keyword evidence="18" id="KW-0594">Phospholipid biosynthesis</keyword>
<evidence type="ECO:0000256" key="4">
    <source>
        <dbReference type="ARBA" id="ARBA00017575"/>
    </source>
</evidence>
<dbReference type="Pfam" id="PF01219">
    <property type="entry name" value="DAGK_prokar"/>
    <property type="match status" value="1"/>
</dbReference>
<feature type="binding site" evidence="22">
    <location>
        <begin position="96"/>
        <end position="97"/>
    </location>
    <ligand>
        <name>ATP</name>
        <dbReference type="ChEBI" id="CHEBI:30616"/>
    </ligand>
</feature>
<evidence type="ECO:0000256" key="9">
    <source>
        <dbReference type="ARBA" id="ARBA00022692"/>
    </source>
</evidence>
<evidence type="ECO:0000256" key="5">
    <source>
        <dbReference type="ARBA" id="ARBA00022475"/>
    </source>
</evidence>
<dbReference type="Gene3D" id="1.10.287.3610">
    <property type="match status" value="1"/>
</dbReference>
<evidence type="ECO:0000256" key="16">
    <source>
        <dbReference type="ARBA" id="ARBA00023098"/>
    </source>
</evidence>
<evidence type="ECO:0000256" key="11">
    <source>
        <dbReference type="ARBA" id="ARBA00022741"/>
    </source>
</evidence>
<keyword evidence="17 24" id="KW-0472">Membrane</keyword>
<feature type="binding site" evidence="22">
    <location>
        <position position="78"/>
    </location>
    <ligand>
        <name>ATP</name>
        <dbReference type="ChEBI" id="CHEBI:30616"/>
    </ligand>
</feature>
<keyword evidence="19 24" id="KW-1208">Phospholipid metabolism</keyword>
<keyword evidence="10 23" id="KW-0479">Metal-binding</keyword>
<keyword evidence="12 24" id="KW-0418">Kinase</keyword>
<evidence type="ECO:0000256" key="17">
    <source>
        <dbReference type="ARBA" id="ARBA00023136"/>
    </source>
</evidence>
<keyword evidence="14 23" id="KW-0460">Magnesium</keyword>
<dbReference type="PROSITE" id="PS01069">
    <property type="entry name" value="DAGK_PROKAR"/>
    <property type="match status" value="1"/>
</dbReference>
<feature type="active site" description="Proton acceptor" evidence="20">
    <location>
        <position position="71"/>
    </location>
</feature>
<keyword evidence="9 24" id="KW-0812">Transmembrane</keyword>
<feature type="transmembrane region" description="Helical" evidence="24">
    <location>
        <begin position="98"/>
        <end position="117"/>
    </location>
</feature>
<comment type="catalytic activity">
    <reaction evidence="24">
        <text>a 1,2-diacyl-sn-glycerol + ATP = a 1,2-diacyl-sn-glycero-3-phosphate + ADP + H(+)</text>
        <dbReference type="Rhea" id="RHEA:10272"/>
        <dbReference type="ChEBI" id="CHEBI:15378"/>
        <dbReference type="ChEBI" id="CHEBI:17815"/>
        <dbReference type="ChEBI" id="CHEBI:30616"/>
        <dbReference type="ChEBI" id="CHEBI:58608"/>
        <dbReference type="ChEBI" id="CHEBI:456216"/>
        <dbReference type="EC" id="2.7.1.107"/>
    </reaction>
</comment>
<feature type="transmembrane region" description="Helical" evidence="24">
    <location>
        <begin position="58"/>
        <end position="77"/>
    </location>
</feature>
<dbReference type="GO" id="GO:0006654">
    <property type="term" value="P:phosphatidic acid biosynthetic process"/>
    <property type="evidence" value="ECO:0007669"/>
    <property type="project" value="InterPro"/>
</dbReference>
<keyword evidence="8 24" id="KW-0808">Transferase</keyword>
<keyword evidence="11 22" id="KW-0547">Nucleotide-binding</keyword>
<feature type="binding site" evidence="23">
    <location>
        <position position="78"/>
    </location>
    <ligand>
        <name>a divalent metal cation</name>
        <dbReference type="ChEBI" id="CHEBI:60240"/>
    </ligand>
</feature>
<evidence type="ECO:0000256" key="1">
    <source>
        <dbReference type="ARBA" id="ARBA00004429"/>
    </source>
</evidence>
<evidence type="ECO:0000256" key="2">
    <source>
        <dbReference type="ARBA" id="ARBA00005967"/>
    </source>
</evidence>
<evidence type="ECO:0000256" key="13">
    <source>
        <dbReference type="ARBA" id="ARBA00022840"/>
    </source>
</evidence>
<dbReference type="EMBL" id="SMCS01000003">
    <property type="protein sequence ID" value="TCV94981.1"/>
    <property type="molecule type" value="Genomic_DNA"/>
</dbReference>
<evidence type="ECO:0000256" key="21">
    <source>
        <dbReference type="PIRSR" id="PIRSR600829-2"/>
    </source>
</evidence>
<evidence type="ECO:0000256" key="14">
    <source>
        <dbReference type="ARBA" id="ARBA00022842"/>
    </source>
</evidence>
<comment type="caution">
    <text evidence="25">The sequence shown here is derived from an EMBL/GenBank/DDBJ whole genome shotgun (WGS) entry which is preliminary data.</text>
</comment>
<dbReference type="GO" id="GO:0046872">
    <property type="term" value="F:metal ion binding"/>
    <property type="evidence" value="ECO:0007669"/>
    <property type="project" value="UniProtKB-KW"/>
</dbReference>
<accession>A0A4R3YRD1</accession>
<evidence type="ECO:0000256" key="12">
    <source>
        <dbReference type="ARBA" id="ARBA00022777"/>
    </source>
</evidence>
<feature type="binding site" evidence="23">
    <location>
        <position position="30"/>
    </location>
    <ligand>
        <name>a divalent metal cation</name>
        <dbReference type="ChEBI" id="CHEBI:60240"/>
    </ligand>
</feature>
<protein>
    <recommendedName>
        <fullName evidence="4 24">Diacylglycerol kinase</fullName>
        <ecNumber evidence="3 24">2.7.1.107</ecNumber>
    </recommendedName>
</protein>
<evidence type="ECO:0000256" key="19">
    <source>
        <dbReference type="ARBA" id="ARBA00023264"/>
    </source>
</evidence>
<dbReference type="GO" id="GO:0005524">
    <property type="term" value="F:ATP binding"/>
    <property type="evidence" value="ECO:0007669"/>
    <property type="project" value="UniProtKB-KW"/>
</dbReference>
<dbReference type="EC" id="2.7.1.107" evidence="3 24"/>
<evidence type="ECO:0000256" key="3">
    <source>
        <dbReference type="ARBA" id="ARBA00012133"/>
    </source>
</evidence>
<keyword evidence="13 22" id="KW-0067">ATP-binding</keyword>
<evidence type="ECO:0000256" key="20">
    <source>
        <dbReference type="PIRSR" id="PIRSR600829-1"/>
    </source>
</evidence>
<name>A0A4R3YRD1_9GAMM</name>
<comment type="similarity">
    <text evidence="2 24">Belongs to the bacterial diacylglycerol kinase family.</text>
</comment>
<organism evidence="25 26">
    <name type="scientific">Luteibacter rhizovicinus</name>
    <dbReference type="NCBI Taxonomy" id="242606"/>
    <lineage>
        <taxon>Bacteria</taxon>
        <taxon>Pseudomonadati</taxon>
        <taxon>Pseudomonadota</taxon>
        <taxon>Gammaproteobacteria</taxon>
        <taxon>Lysobacterales</taxon>
        <taxon>Rhodanobacteraceae</taxon>
        <taxon>Luteibacter</taxon>
    </lineage>
</organism>
<comment type="cofactor">
    <cofactor evidence="23">
        <name>Mg(2+)</name>
        <dbReference type="ChEBI" id="CHEBI:18420"/>
    </cofactor>
    <text evidence="23">Mn(2+), Zn(2+), Cd(2+) and Co(2+) support activity to lesser extents.</text>
</comment>
<evidence type="ECO:0000256" key="18">
    <source>
        <dbReference type="ARBA" id="ARBA00023209"/>
    </source>
</evidence>
<evidence type="ECO:0000256" key="23">
    <source>
        <dbReference type="PIRSR" id="PIRSR600829-4"/>
    </source>
</evidence>
<evidence type="ECO:0000313" key="25">
    <source>
        <dbReference type="EMBL" id="TCV94981.1"/>
    </source>
</evidence>
<dbReference type="CDD" id="cd14264">
    <property type="entry name" value="DAGK_IM"/>
    <property type="match status" value="1"/>
</dbReference>
<evidence type="ECO:0000256" key="24">
    <source>
        <dbReference type="RuleBase" id="RU363065"/>
    </source>
</evidence>
<dbReference type="RefSeq" id="WP_132143754.1">
    <property type="nucleotide sequence ID" value="NZ_SMCS01000003.1"/>
</dbReference>